<organism evidence="1">
    <name type="scientific">Cacopsylla melanoneura</name>
    <dbReference type="NCBI Taxonomy" id="428564"/>
    <lineage>
        <taxon>Eukaryota</taxon>
        <taxon>Metazoa</taxon>
        <taxon>Ecdysozoa</taxon>
        <taxon>Arthropoda</taxon>
        <taxon>Hexapoda</taxon>
        <taxon>Insecta</taxon>
        <taxon>Pterygota</taxon>
        <taxon>Neoptera</taxon>
        <taxon>Paraneoptera</taxon>
        <taxon>Hemiptera</taxon>
        <taxon>Sternorrhyncha</taxon>
        <taxon>Psylloidea</taxon>
        <taxon>Psyllidae</taxon>
        <taxon>Psyllinae</taxon>
        <taxon>Cacopsylla</taxon>
    </lineage>
</organism>
<dbReference type="AlphaFoldDB" id="A0A8D9E6M8"/>
<accession>A0A8D9E6M8</accession>
<sequence length="112" mass="13271">MATSVMTLNPWVDRTYNFQGPQYFYGPKNVWAHKNFLDTYNLRGAHFDHDERKDIGTEFDCVSKDLCGLSRIDKRHYKKDSRFVLDLYTLTYGSTETLDSIGDMNEVRRMDW</sequence>
<evidence type="ECO:0000313" key="1">
    <source>
        <dbReference type="EMBL" id="CAG6742511.1"/>
    </source>
</evidence>
<protein>
    <submittedName>
        <fullName evidence="1">Uncharacterized protein</fullName>
    </submittedName>
</protein>
<proteinExistence type="predicted"/>
<reference evidence="1" key="1">
    <citation type="submission" date="2021-05" db="EMBL/GenBank/DDBJ databases">
        <authorList>
            <person name="Alioto T."/>
            <person name="Alioto T."/>
            <person name="Gomez Garrido J."/>
        </authorList>
    </citation>
    <scope>NUCLEOTIDE SEQUENCE</scope>
</reference>
<dbReference type="EMBL" id="HBUF01436374">
    <property type="protein sequence ID" value="CAG6742511.1"/>
    <property type="molecule type" value="Transcribed_RNA"/>
</dbReference>
<name>A0A8D9E6M8_9HEMI</name>